<comment type="catalytic activity">
    <reaction evidence="11">
        <text>(S)-dihydroorotate + a quinone = orotate + a quinol</text>
        <dbReference type="Rhea" id="RHEA:30187"/>
        <dbReference type="ChEBI" id="CHEBI:24646"/>
        <dbReference type="ChEBI" id="CHEBI:30839"/>
        <dbReference type="ChEBI" id="CHEBI:30864"/>
        <dbReference type="ChEBI" id="CHEBI:132124"/>
        <dbReference type="EC" id="1.3.5.2"/>
    </reaction>
</comment>
<dbReference type="InterPro" id="IPR001295">
    <property type="entry name" value="Dihydroorotate_DH_CS"/>
</dbReference>
<proteinExistence type="inferred from homology"/>
<name>A0A4E0RC00_FASHE</name>
<dbReference type="InterPro" id="IPR013785">
    <property type="entry name" value="Aldolase_TIM"/>
</dbReference>
<evidence type="ECO:0000256" key="3">
    <source>
        <dbReference type="ARBA" id="ARBA00005161"/>
    </source>
</evidence>
<dbReference type="UniPathway" id="UPA00070">
    <property type="reaction ID" value="UER00946"/>
</dbReference>
<keyword evidence="10" id="KW-0472">Membrane</keyword>
<reference evidence="13" key="1">
    <citation type="submission" date="2019-03" db="EMBL/GenBank/DDBJ databases">
        <title>Improved annotation for the trematode Fasciola hepatica.</title>
        <authorList>
            <person name="Choi Y.-J."/>
            <person name="Martin J."/>
            <person name="Mitreva M."/>
        </authorList>
    </citation>
    <scope>NUCLEOTIDE SEQUENCE [LARGE SCALE GENOMIC DNA]</scope>
</reference>
<dbReference type="InterPro" id="IPR050074">
    <property type="entry name" value="DHO_dehydrogenase"/>
</dbReference>
<dbReference type="Proteomes" id="UP000230066">
    <property type="component" value="Unassembled WGS sequence"/>
</dbReference>
<dbReference type="GO" id="GO:0006207">
    <property type="term" value="P:'de novo' pyrimidine nucleobase biosynthetic process"/>
    <property type="evidence" value="ECO:0007669"/>
    <property type="project" value="InterPro"/>
</dbReference>
<dbReference type="Gene3D" id="3.20.20.70">
    <property type="entry name" value="Aldolase class I"/>
    <property type="match status" value="1"/>
</dbReference>
<dbReference type="EMBL" id="JXXN02001378">
    <property type="protein sequence ID" value="THD24896.1"/>
    <property type="molecule type" value="Genomic_DNA"/>
</dbReference>
<dbReference type="AlphaFoldDB" id="A0A4E0RC00"/>
<dbReference type="GO" id="GO:0005743">
    <property type="term" value="C:mitochondrial inner membrane"/>
    <property type="evidence" value="ECO:0007669"/>
    <property type="project" value="TreeGrafter"/>
</dbReference>
<evidence type="ECO:0000256" key="4">
    <source>
        <dbReference type="ARBA" id="ARBA00005359"/>
    </source>
</evidence>
<dbReference type="GO" id="GO:0044205">
    <property type="term" value="P:'de novo' UMP biosynthetic process"/>
    <property type="evidence" value="ECO:0007669"/>
    <property type="project" value="UniProtKB-UniPathway"/>
</dbReference>
<keyword evidence="9" id="KW-0560">Oxidoreductase</keyword>
<dbReference type="InterPro" id="IPR005719">
    <property type="entry name" value="Dihydroorotate_DH_2"/>
</dbReference>
<dbReference type="PANTHER" id="PTHR48109:SF4">
    <property type="entry name" value="DIHYDROOROTATE DEHYDROGENASE (QUINONE), MITOCHONDRIAL"/>
    <property type="match status" value="1"/>
</dbReference>
<evidence type="ECO:0000256" key="11">
    <source>
        <dbReference type="ARBA" id="ARBA00048639"/>
    </source>
</evidence>
<evidence type="ECO:0000313" key="13">
    <source>
        <dbReference type="EMBL" id="THD24896.1"/>
    </source>
</evidence>
<evidence type="ECO:0000256" key="7">
    <source>
        <dbReference type="ARBA" id="ARBA00022630"/>
    </source>
</evidence>
<evidence type="ECO:0000256" key="1">
    <source>
        <dbReference type="ARBA" id="ARBA00001917"/>
    </source>
</evidence>
<comment type="subcellular location">
    <subcellularLocation>
        <location evidence="2">Membrane</location>
    </subcellularLocation>
</comment>
<sequence length="382" mass="41450">MSDRLRSAVSVLGLGLGIFVSQALYTGNERFYREVVMPLSHIVVRDGERAHKLALKACELGIVPRRSNGTFPDLQRNVFGLHFDHPVGLAAGFDKDGDAALSLLKAGFSFVEVGSVTPLPQSGNPRPRIFRWESQEAVINRCGFNSEGHDAVYEKLKNRPWAGHGIVGVNLGCNKTSTDPIEDYVLGVRKFGPIADYLVINVSSPNTPDLRMMQQKEALRSLLDRVLEARNSLQKKTPILLKISPDESDQALHDIVDIALHPKTRVDGIIVSNTTLATYDQAVACGAAPMPNQTTDNKTTVWGGLSGRPLRDKSTACLKKVVSLTKGQLPLIAVGGISEPTDAIERLEEGASLVQLYTSMIYQGPPVAHRIANGLSGQSRNA</sequence>
<dbReference type="InterPro" id="IPR005720">
    <property type="entry name" value="Dihydroorotate_DH_cat"/>
</dbReference>
<evidence type="ECO:0000256" key="10">
    <source>
        <dbReference type="ARBA" id="ARBA00023136"/>
    </source>
</evidence>
<dbReference type="Pfam" id="PF01180">
    <property type="entry name" value="DHO_dh"/>
    <property type="match status" value="1"/>
</dbReference>
<dbReference type="NCBIfam" id="NF003652">
    <property type="entry name" value="PRK05286.2-5"/>
    <property type="match status" value="1"/>
</dbReference>
<dbReference type="GO" id="GO:0106430">
    <property type="term" value="F:dihydroorotate dehydrogenase (quinone) activity"/>
    <property type="evidence" value="ECO:0007669"/>
    <property type="project" value="UniProtKB-EC"/>
</dbReference>
<comment type="pathway">
    <text evidence="3">Pyrimidine metabolism; UMP biosynthesis via de novo pathway; orotate from (S)-dihydroorotate (quinone route): step 1/1.</text>
</comment>
<evidence type="ECO:0000256" key="8">
    <source>
        <dbReference type="ARBA" id="ARBA00022643"/>
    </source>
</evidence>
<evidence type="ECO:0000256" key="6">
    <source>
        <dbReference type="ARBA" id="ARBA00017599"/>
    </source>
</evidence>
<evidence type="ECO:0000256" key="5">
    <source>
        <dbReference type="ARBA" id="ARBA00012791"/>
    </source>
</evidence>
<dbReference type="NCBIfam" id="NF003645">
    <property type="entry name" value="PRK05286.1-2"/>
    <property type="match status" value="1"/>
</dbReference>
<dbReference type="CDD" id="cd04738">
    <property type="entry name" value="DHOD_2_like"/>
    <property type="match status" value="1"/>
</dbReference>
<evidence type="ECO:0000256" key="2">
    <source>
        <dbReference type="ARBA" id="ARBA00004370"/>
    </source>
</evidence>
<dbReference type="SUPFAM" id="SSF51395">
    <property type="entry name" value="FMN-linked oxidoreductases"/>
    <property type="match status" value="1"/>
</dbReference>
<accession>A0A4E0RC00</accession>
<evidence type="ECO:0000256" key="9">
    <source>
        <dbReference type="ARBA" id="ARBA00023002"/>
    </source>
</evidence>
<evidence type="ECO:0000313" key="14">
    <source>
        <dbReference type="Proteomes" id="UP000230066"/>
    </source>
</evidence>
<comment type="cofactor">
    <cofactor evidence="1">
        <name>FMN</name>
        <dbReference type="ChEBI" id="CHEBI:58210"/>
    </cofactor>
</comment>
<protein>
    <recommendedName>
        <fullName evidence="6">Dihydroorotate dehydrogenase (quinone), mitochondrial</fullName>
        <ecNumber evidence="5">1.3.5.2</ecNumber>
    </recommendedName>
</protein>
<dbReference type="NCBIfam" id="TIGR01036">
    <property type="entry name" value="pyrD_sub2"/>
    <property type="match status" value="1"/>
</dbReference>
<organism evidence="13 14">
    <name type="scientific">Fasciola hepatica</name>
    <name type="common">Liver fluke</name>
    <dbReference type="NCBI Taxonomy" id="6192"/>
    <lineage>
        <taxon>Eukaryota</taxon>
        <taxon>Metazoa</taxon>
        <taxon>Spiralia</taxon>
        <taxon>Lophotrochozoa</taxon>
        <taxon>Platyhelminthes</taxon>
        <taxon>Trematoda</taxon>
        <taxon>Digenea</taxon>
        <taxon>Plagiorchiida</taxon>
        <taxon>Echinostomata</taxon>
        <taxon>Echinostomatoidea</taxon>
        <taxon>Fasciolidae</taxon>
        <taxon>Fasciola</taxon>
    </lineage>
</organism>
<dbReference type="PANTHER" id="PTHR48109">
    <property type="entry name" value="DIHYDROOROTATE DEHYDROGENASE (QUINONE), MITOCHONDRIAL-RELATED"/>
    <property type="match status" value="1"/>
</dbReference>
<dbReference type="PROSITE" id="PS00911">
    <property type="entry name" value="DHODEHASE_1"/>
    <property type="match status" value="1"/>
</dbReference>
<comment type="similarity">
    <text evidence="4">Belongs to the dihydroorotate dehydrogenase family. Type 2 subfamily.</text>
</comment>
<gene>
    <name evidence="13" type="ORF">D915_004465</name>
</gene>
<comment type="caution">
    <text evidence="13">The sequence shown here is derived from an EMBL/GenBank/DDBJ whole genome shotgun (WGS) entry which is preliminary data.</text>
</comment>
<dbReference type="EC" id="1.3.5.2" evidence="5"/>
<feature type="domain" description="Dihydroorotate dehydrogenase catalytic" evidence="12">
    <location>
        <begin position="74"/>
        <end position="376"/>
    </location>
</feature>
<keyword evidence="7" id="KW-0285">Flavoprotein</keyword>
<keyword evidence="8" id="KW-0288">FMN</keyword>
<keyword evidence="14" id="KW-1185">Reference proteome</keyword>
<evidence type="ECO:0000259" key="12">
    <source>
        <dbReference type="Pfam" id="PF01180"/>
    </source>
</evidence>